<evidence type="ECO:0000313" key="18">
    <source>
        <dbReference type="EMBL" id="PSJ30953.1"/>
    </source>
</evidence>
<dbReference type="CDD" id="cd17748">
    <property type="entry name" value="BRCT_DNA_ligase_like"/>
    <property type="match status" value="1"/>
</dbReference>
<dbReference type="HAMAP" id="MF_01588">
    <property type="entry name" value="DNA_ligase_A"/>
    <property type="match status" value="1"/>
</dbReference>
<dbReference type="SMART" id="SM00532">
    <property type="entry name" value="LIGANc"/>
    <property type="match status" value="1"/>
</dbReference>
<feature type="binding site" evidence="15">
    <location>
        <position position="419"/>
    </location>
    <ligand>
        <name>Zn(2+)</name>
        <dbReference type="ChEBI" id="CHEBI:29105"/>
    </ligand>
</feature>
<evidence type="ECO:0000256" key="3">
    <source>
        <dbReference type="ARBA" id="ARBA00013308"/>
    </source>
</evidence>
<keyword evidence="12 15" id="KW-0464">Manganese</keyword>
<evidence type="ECO:0000256" key="12">
    <source>
        <dbReference type="ARBA" id="ARBA00023211"/>
    </source>
</evidence>
<dbReference type="InterPro" id="IPR010994">
    <property type="entry name" value="RuvA_2-like"/>
</dbReference>
<dbReference type="Gene3D" id="1.10.150.20">
    <property type="entry name" value="5' to 3' exonuclease, C-terminal subdomain"/>
    <property type="match status" value="2"/>
</dbReference>
<dbReference type="InterPro" id="IPR033136">
    <property type="entry name" value="DNA_ligase_CS"/>
</dbReference>
<feature type="binding site" evidence="15">
    <location>
        <begin position="49"/>
        <end position="53"/>
    </location>
    <ligand>
        <name>NAD(+)</name>
        <dbReference type="ChEBI" id="CHEBI:57540"/>
    </ligand>
</feature>
<dbReference type="InterPro" id="IPR003583">
    <property type="entry name" value="Hlx-hairpin-Hlx_DNA-bd_motif"/>
</dbReference>
<dbReference type="Gene3D" id="3.40.50.10190">
    <property type="entry name" value="BRCT domain"/>
    <property type="match status" value="1"/>
</dbReference>
<evidence type="ECO:0000256" key="13">
    <source>
        <dbReference type="ARBA" id="ARBA00034005"/>
    </source>
</evidence>
<dbReference type="EMBL" id="JYGE01000007">
    <property type="protein sequence ID" value="PSJ30953.1"/>
    <property type="molecule type" value="Genomic_DNA"/>
</dbReference>
<comment type="cofactor">
    <cofactor evidence="15">
        <name>Mg(2+)</name>
        <dbReference type="ChEBI" id="CHEBI:18420"/>
    </cofactor>
    <cofactor evidence="15">
        <name>Mn(2+)</name>
        <dbReference type="ChEBI" id="CHEBI:29035"/>
    </cofactor>
</comment>
<dbReference type="InterPro" id="IPR013839">
    <property type="entry name" value="DNAligase_adenylation"/>
</dbReference>
<evidence type="ECO:0000259" key="17">
    <source>
        <dbReference type="PROSITE" id="PS50172"/>
    </source>
</evidence>
<dbReference type="Pfam" id="PF03120">
    <property type="entry name" value="OB_DNA_ligase"/>
    <property type="match status" value="1"/>
</dbReference>
<keyword evidence="11 15" id="KW-0234">DNA repair</keyword>
<dbReference type="InterPro" id="IPR018239">
    <property type="entry name" value="DNA_ligase_AS"/>
</dbReference>
<evidence type="ECO:0000256" key="2">
    <source>
        <dbReference type="ARBA" id="ARBA00012722"/>
    </source>
</evidence>
<evidence type="ECO:0000256" key="6">
    <source>
        <dbReference type="ARBA" id="ARBA00022723"/>
    </source>
</evidence>
<dbReference type="InterPro" id="IPR001679">
    <property type="entry name" value="DNA_ligase"/>
</dbReference>
<evidence type="ECO:0000256" key="4">
    <source>
        <dbReference type="ARBA" id="ARBA00022598"/>
    </source>
</evidence>
<organism evidence="18 19">
    <name type="scientific">Peptostreptococcus russellii</name>
    <dbReference type="NCBI Taxonomy" id="215200"/>
    <lineage>
        <taxon>Bacteria</taxon>
        <taxon>Bacillati</taxon>
        <taxon>Bacillota</taxon>
        <taxon>Clostridia</taxon>
        <taxon>Peptostreptococcales</taxon>
        <taxon>Peptostreptococcaceae</taxon>
        <taxon>Peptostreptococcus</taxon>
    </lineage>
</organism>
<dbReference type="Proteomes" id="UP000241434">
    <property type="component" value="Unassembled WGS sequence"/>
</dbReference>
<sequence>MIMKELNYDDIINAKLDEKEAKELMEVIIEKLDYHSNLYYNEDNPEISDYDYDRIMKSLIYLEESFPKLKKADSPSSRVGGAVLSKFESYTHKNPMLSLSNVFSESEIRDFDKRVRSNCSGEVQYVVEFKIDGLSVGLTYEDGYLSVGATRGDGYIGENVTENIKTIKSIPIKIDEKRELIARGEVYISKESFEKINNYQEEHELATYANPRNLAAGSLRQLDSKLTAKRPLDIFIFNLENIEDLGLEYHSQSFEYMKSLGFTVSEDYKVCKKIDDVIEHINYWTEHRDKLGFDIDGMVIKVDSIEQREELGFTAKSPRWATAFKFPAEKKKTKLKDIEVEVGRTGTITPTAILEPVRLAGTTVARATLHNEDYINERDIRIGDMVIVQKAGEIIPQVVEVSKEDRTGEEKIFTMPTTCPVCGEETVRIEGESAVKCINISCPAQIRRGIIHFVSRDAMDIDGMGESIITMLLDKKIIEKMEDLYYMNPEELIPIKGMGEKSVENLMNSLEKSKSNELWRLINGLGIKFVGVKGAKQLAASYNNLDEIMNSKKEELVNIEDFGEVMSDSVVKFFQENKNIETIEKLRQAGLNFEANHNKYDDIAKIFDKMKIVLTGTLPTMKRNEAKELIEARGGKATSSVSKSTSFVLAGEEAGSKLEKAEKLGVSVIDEDTFKSMLDMNTQEEILDILNK</sequence>
<feature type="domain" description="BRCT" evidence="17">
    <location>
        <begin position="602"/>
        <end position="692"/>
    </location>
</feature>
<dbReference type="FunFam" id="1.10.150.20:FF:000007">
    <property type="entry name" value="DNA ligase"/>
    <property type="match status" value="1"/>
</dbReference>
<keyword evidence="6 15" id="KW-0479">Metal-binding</keyword>
<evidence type="ECO:0000256" key="8">
    <source>
        <dbReference type="ARBA" id="ARBA00022833"/>
    </source>
</evidence>
<dbReference type="InterPro" id="IPR004150">
    <property type="entry name" value="NAD_DNA_ligase_OB"/>
</dbReference>
<dbReference type="Gene3D" id="1.10.287.610">
    <property type="entry name" value="Helix hairpin bin"/>
    <property type="match status" value="1"/>
</dbReference>
<evidence type="ECO:0000256" key="1">
    <source>
        <dbReference type="ARBA" id="ARBA00004067"/>
    </source>
</evidence>
<evidence type="ECO:0000313" key="19">
    <source>
        <dbReference type="Proteomes" id="UP000241434"/>
    </source>
</evidence>
<dbReference type="InterPro" id="IPR012340">
    <property type="entry name" value="NA-bd_OB-fold"/>
</dbReference>
<dbReference type="InterPro" id="IPR036420">
    <property type="entry name" value="BRCT_dom_sf"/>
</dbReference>
<evidence type="ECO:0000256" key="14">
    <source>
        <dbReference type="ARBA" id="ARBA00060881"/>
    </source>
</evidence>
<keyword evidence="4 15" id="KW-0436">Ligase</keyword>
<gene>
    <name evidence="15 18" type="primary">ligA</name>
    <name evidence="18" type="ORF">UF10_08850</name>
</gene>
<comment type="similarity">
    <text evidence="14 15">Belongs to the NAD-dependent DNA ligase family. LigA subfamily.</text>
</comment>
<feature type="binding site" evidence="15">
    <location>
        <position position="185"/>
    </location>
    <ligand>
        <name>NAD(+)</name>
        <dbReference type="ChEBI" id="CHEBI:57540"/>
    </ligand>
</feature>
<keyword evidence="10 15" id="KW-0520">NAD</keyword>
<dbReference type="InterPro" id="IPR001357">
    <property type="entry name" value="BRCT_dom"/>
</dbReference>
<keyword evidence="7 15" id="KW-0227">DNA damage</keyword>
<feature type="binding site" evidence="15">
    <location>
        <position position="301"/>
    </location>
    <ligand>
        <name>NAD(+)</name>
        <dbReference type="ChEBI" id="CHEBI:57540"/>
    </ligand>
</feature>
<feature type="binding site" evidence="15">
    <location>
        <position position="422"/>
    </location>
    <ligand>
        <name>Zn(2+)</name>
        <dbReference type="ChEBI" id="CHEBI:29105"/>
    </ligand>
</feature>
<dbReference type="GO" id="GO:0005829">
    <property type="term" value="C:cytosol"/>
    <property type="evidence" value="ECO:0007669"/>
    <property type="project" value="TreeGrafter"/>
</dbReference>
<feature type="binding site" evidence="15">
    <location>
        <position position="151"/>
    </location>
    <ligand>
        <name>NAD(+)</name>
        <dbReference type="ChEBI" id="CHEBI:57540"/>
    </ligand>
</feature>
<dbReference type="NCBIfam" id="TIGR00575">
    <property type="entry name" value="dnlj"/>
    <property type="match status" value="1"/>
</dbReference>
<dbReference type="Gene3D" id="2.40.50.140">
    <property type="entry name" value="Nucleic acid-binding proteins"/>
    <property type="match status" value="1"/>
</dbReference>
<evidence type="ECO:0000256" key="7">
    <source>
        <dbReference type="ARBA" id="ARBA00022763"/>
    </source>
</evidence>
<dbReference type="Gene3D" id="3.30.470.30">
    <property type="entry name" value="DNA ligase/mRNA capping enzyme"/>
    <property type="match status" value="1"/>
</dbReference>
<dbReference type="Pfam" id="PF12826">
    <property type="entry name" value="HHH_2"/>
    <property type="match status" value="1"/>
</dbReference>
<feature type="active site" description="N6-AMP-lysine intermediate" evidence="15">
    <location>
        <position position="130"/>
    </location>
</feature>
<dbReference type="GO" id="GO:0006281">
    <property type="term" value="P:DNA repair"/>
    <property type="evidence" value="ECO:0007669"/>
    <property type="project" value="UniProtKB-KW"/>
</dbReference>
<dbReference type="PANTHER" id="PTHR23389:SF9">
    <property type="entry name" value="DNA LIGASE"/>
    <property type="match status" value="1"/>
</dbReference>
<dbReference type="SUPFAM" id="SSF50249">
    <property type="entry name" value="Nucleic acid-binding proteins"/>
    <property type="match status" value="1"/>
</dbReference>
<dbReference type="PIRSF" id="PIRSF001604">
    <property type="entry name" value="LigA"/>
    <property type="match status" value="1"/>
</dbReference>
<dbReference type="PANTHER" id="PTHR23389">
    <property type="entry name" value="CHROMOSOME TRANSMISSION FIDELITY FACTOR 18"/>
    <property type="match status" value="1"/>
</dbReference>
<evidence type="ECO:0000256" key="15">
    <source>
        <dbReference type="HAMAP-Rule" id="MF_01588"/>
    </source>
</evidence>
<evidence type="ECO:0000256" key="10">
    <source>
        <dbReference type="ARBA" id="ARBA00023027"/>
    </source>
</evidence>
<comment type="function">
    <text evidence="1 15">DNA ligase that catalyzes the formation of phosphodiester linkages between 5'-phosphoryl and 3'-hydroxyl groups in double-stranded DNA using NAD as a coenzyme and as the energy source for the reaction. It is essential for DNA replication and repair of damaged DNA.</text>
</comment>
<dbReference type="Pfam" id="PF14520">
    <property type="entry name" value="HHH_5"/>
    <property type="match status" value="1"/>
</dbReference>
<dbReference type="FunFam" id="3.30.470.30:FF:000001">
    <property type="entry name" value="DNA ligase"/>
    <property type="match status" value="1"/>
</dbReference>
<keyword evidence="8 15" id="KW-0862">Zinc</keyword>
<dbReference type="GO" id="GO:0046872">
    <property type="term" value="F:metal ion binding"/>
    <property type="evidence" value="ECO:0007669"/>
    <property type="project" value="UniProtKB-KW"/>
</dbReference>
<feature type="binding site" evidence="15">
    <location>
        <position position="128"/>
    </location>
    <ligand>
        <name>NAD(+)</name>
        <dbReference type="ChEBI" id="CHEBI:57540"/>
    </ligand>
</feature>
<feature type="binding site" evidence="15">
    <location>
        <position position="442"/>
    </location>
    <ligand>
        <name>Zn(2+)</name>
        <dbReference type="ChEBI" id="CHEBI:29105"/>
    </ligand>
</feature>
<feature type="binding site" evidence="15">
    <location>
        <position position="325"/>
    </location>
    <ligand>
        <name>NAD(+)</name>
        <dbReference type="ChEBI" id="CHEBI:57540"/>
    </ligand>
</feature>
<keyword evidence="5 15" id="KW-0235">DNA replication</keyword>
<protein>
    <recommendedName>
        <fullName evidence="3 15">DNA ligase</fullName>
        <ecNumber evidence="2 15">6.5.1.2</ecNumber>
    </recommendedName>
    <alternativeName>
        <fullName evidence="15">Polydeoxyribonucleotide synthase [NAD(+)]</fullName>
    </alternativeName>
</protein>
<dbReference type="SUPFAM" id="SSF56091">
    <property type="entry name" value="DNA ligase/mRNA capping enzyme, catalytic domain"/>
    <property type="match status" value="1"/>
</dbReference>
<dbReference type="GO" id="GO:0003911">
    <property type="term" value="F:DNA ligase (NAD+) activity"/>
    <property type="evidence" value="ECO:0007669"/>
    <property type="project" value="UniProtKB-UniRule"/>
</dbReference>
<evidence type="ECO:0000256" key="5">
    <source>
        <dbReference type="ARBA" id="ARBA00022705"/>
    </source>
</evidence>
<dbReference type="EC" id="6.5.1.2" evidence="2 15"/>
<evidence type="ECO:0000256" key="11">
    <source>
        <dbReference type="ARBA" id="ARBA00023204"/>
    </source>
</evidence>
<dbReference type="AlphaFoldDB" id="A0A2P7PZ22"/>
<dbReference type="PROSITE" id="PS01055">
    <property type="entry name" value="DNA_LIGASE_N1"/>
    <property type="match status" value="1"/>
</dbReference>
<dbReference type="SUPFAM" id="SSF52113">
    <property type="entry name" value="BRCT domain"/>
    <property type="match status" value="1"/>
</dbReference>
<dbReference type="Gene3D" id="6.20.10.30">
    <property type="match status" value="1"/>
</dbReference>
<dbReference type="NCBIfam" id="NF005932">
    <property type="entry name" value="PRK07956.1"/>
    <property type="match status" value="1"/>
</dbReference>
<dbReference type="SMART" id="SM00278">
    <property type="entry name" value="HhH1"/>
    <property type="match status" value="3"/>
</dbReference>
<reference evidence="18" key="1">
    <citation type="thesis" date="2015" institute="Rutgers" country="The State University of New Jersey, 14 College Farm Rd., New Brunswick, NJ, USA">
        <title>Ammonia toxicity in bacteria and its implications for treatment of and resource recovery from highly nitrogenous organic wastes.</title>
        <authorList>
            <person name="Luther A.K."/>
        </authorList>
    </citation>
    <scope>NUCLEOTIDE SEQUENCE</scope>
    <source>
        <strain evidence="18">RT-10B</strain>
    </source>
</reference>
<dbReference type="InterPro" id="IPR013840">
    <property type="entry name" value="DNAligase_N"/>
</dbReference>
<dbReference type="PROSITE" id="PS50172">
    <property type="entry name" value="BRCT"/>
    <property type="match status" value="1"/>
</dbReference>
<keyword evidence="19" id="KW-1185">Reference proteome</keyword>
<dbReference type="Pfam" id="PF00533">
    <property type="entry name" value="BRCT"/>
    <property type="match status" value="1"/>
</dbReference>
<feature type="binding site" evidence="15">
    <location>
        <position position="437"/>
    </location>
    <ligand>
        <name>Zn(2+)</name>
        <dbReference type="ChEBI" id="CHEBI:29105"/>
    </ligand>
</feature>
<dbReference type="Pfam" id="PF03119">
    <property type="entry name" value="DNA_ligase_ZBD"/>
    <property type="match status" value="1"/>
</dbReference>
<keyword evidence="9 15" id="KW-0460">Magnesium</keyword>
<comment type="caution">
    <text evidence="18">The sequence shown here is derived from an EMBL/GenBank/DDBJ whole genome shotgun (WGS) entry which is preliminary data.</text>
</comment>
<dbReference type="Pfam" id="PF01653">
    <property type="entry name" value="DNA_ligase_aden"/>
    <property type="match status" value="1"/>
</dbReference>
<feature type="binding site" evidence="15">
    <location>
        <begin position="98"/>
        <end position="99"/>
    </location>
    <ligand>
        <name>NAD(+)</name>
        <dbReference type="ChEBI" id="CHEBI:57540"/>
    </ligand>
</feature>
<dbReference type="GO" id="GO:0003677">
    <property type="term" value="F:DNA binding"/>
    <property type="evidence" value="ECO:0007669"/>
    <property type="project" value="InterPro"/>
</dbReference>
<name>A0A2P7PZ22_9FIRM</name>
<dbReference type="SUPFAM" id="SSF47781">
    <property type="entry name" value="RuvA domain 2-like"/>
    <property type="match status" value="1"/>
</dbReference>
<comment type="catalytic activity">
    <reaction evidence="13 15 16">
        <text>NAD(+) + (deoxyribonucleotide)n-3'-hydroxyl + 5'-phospho-(deoxyribonucleotide)m = (deoxyribonucleotide)n+m + AMP + beta-nicotinamide D-nucleotide.</text>
        <dbReference type="EC" id="6.5.1.2"/>
    </reaction>
</comment>
<accession>A0A2P7PZ22</accession>
<dbReference type="CDD" id="cd00114">
    <property type="entry name" value="LIGANc"/>
    <property type="match status" value="1"/>
</dbReference>
<dbReference type="SMART" id="SM00292">
    <property type="entry name" value="BRCT"/>
    <property type="match status" value="1"/>
</dbReference>
<dbReference type="GO" id="GO:0006260">
    <property type="term" value="P:DNA replication"/>
    <property type="evidence" value="ECO:0007669"/>
    <property type="project" value="UniProtKB-KW"/>
</dbReference>
<evidence type="ECO:0000256" key="16">
    <source>
        <dbReference type="RuleBase" id="RU000618"/>
    </source>
</evidence>
<proteinExistence type="inferred from homology"/>
<evidence type="ECO:0000256" key="9">
    <source>
        <dbReference type="ARBA" id="ARBA00022842"/>
    </source>
</evidence>
<dbReference type="FunFam" id="2.40.50.140:FF:000012">
    <property type="entry name" value="DNA ligase"/>
    <property type="match status" value="1"/>
</dbReference>
<dbReference type="InterPro" id="IPR041663">
    <property type="entry name" value="DisA/LigA_HHH"/>
</dbReference>
<dbReference type="PROSITE" id="PS01056">
    <property type="entry name" value="DNA_LIGASE_N2"/>
    <property type="match status" value="1"/>
</dbReference>
<dbReference type="InterPro" id="IPR004149">
    <property type="entry name" value="Znf_DNAligase_C4"/>
</dbReference>